<evidence type="ECO:0000313" key="1">
    <source>
        <dbReference type="EMBL" id="UYC81408.1"/>
    </source>
</evidence>
<protein>
    <submittedName>
        <fullName evidence="1">Uncharacterized protein</fullName>
    </submittedName>
</protein>
<evidence type="ECO:0000313" key="2">
    <source>
        <dbReference type="Proteomes" id="UP001062223"/>
    </source>
</evidence>
<accession>A0A9Q9P9R7</accession>
<dbReference type="AlphaFoldDB" id="A0A9Q9P9R7"/>
<dbReference type="Proteomes" id="UP001062223">
    <property type="component" value="Chromosome"/>
</dbReference>
<dbReference type="KEGG" id="cpoi:OE229_02795"/>
<name>A0A9Q9P9R7_9MICO</name>
<dbReference type="RefSeq" id="WP_262139630.1">
    <property type="nucleotide sequence ID" value="NZ_CP106879.1"/>
</dbReference>
<sequence>MTPQLLSLTLAYDDTRFFGSVMFTDPDHPDDKPATVLIDHADEPPWFRLTNVDPDGQDPTVPAMVEADHIMRFLLHYTPERIGRTPADFPQL</sequence>
<proteinExistence type="predicted"/>
<reference evidence="1" key="1">
    <citation type="submission" date="2022-09" db="EMBL/GenBank/DDBJ databases">
        <title>Taxonomy of Curtobacterium flaccumfaciens.</title>
        <authorList>
            <person name="Osdaghi E."/>
            <person name="Taghavi S.M."/>
            <person name="Hamidizade M."/>
            <person name="Abachi H."/>
            <person name="Fazliarab A."/>
            <person name="Baeyen S."/>
            <person name="Portier P."/>
            <person name="Van Vaerenbergh J."/>
            <person name="Jacques M.-A."/>
        </authorList>
    </citation>
    <scope>NUCLEOTIDE SEQUENCE</scope>
    <source>
        <strain evidence="1">AGQB46</strain>
    </source>
</reference>
<organism evidence="1 2">
    <name type="scientific">Curtobacterium poinsettiae</name>
    <dbReference type="NCBI Taxonomy" id="159612"/>
    <lineage>
        <taxon>Bacteria</taxon>
        <taxon>Bacillati</taxon>
        <taxon>Actinomycetota</taxon>
        <taxon>Actinomycetes</taxon>
        <taxon>Micrococcales</taxon>
        <taxon>Microbacteriaceae</taxon>
        <taxon>Curtobacterium</taxon>
    </lineage>
</organism>
<dbReference type="EMBL" id="CP106879">
    <property type="protein sequence ID" value="UYC81408.1"/>
    <property type="molecule type" value="Genomic_DNA"/>
</dbReference>
<gene>
    <name evidence="1" type="ORF">OE229_02795</name>
</gene>